<dbReference type="InterPro" id="IPR045467">
    <property type="entry name" value="DUF6497"/>
</dbReference>
<evidence type="ECO:0000313" key="2">
    <source>
        <dbReference type="Proteomes" id="UP000297741"/>
    </source>
</evidence>
<dbReference type="Proteomes" id="UP000297741">
    <property type="component" value="Unassembled WGS sequence"/>
</dbReference>
<dbReference type="RefSeq" id="WP_135429429.1">
    <property type="nucleotide sequence ID" value="NZ_RPEM01000003.1"/>
</dbReference>
<sequence length="128" mass="13738">MTDPVAQPAGPTGAEAEFIPVPSGQPVVLQDVIWNAPGPEGLAVRFRFVAPQIARDSGSVAYEVAAGDIVHLCQTYALPRLADFGPQPTQIIISLSDKALPFGESAPEATQFFESFSHQDGHCIWEMF</sequence>
<evidence type="ECO:0000313" key="1">
    <source>
        <dbReference type="EMBL" id="TGD44168.1"/>
    </source>
</evidence>
<gene>
    <name evidence="1" type="ORF">EEB11_05575</name>
</gene>
<organism evidence="1 2">
    <name type="scientific">Pseudotabrizicola sediminis</name>
    <dbReference type="NCBI Taxonomy" id="2486418"/>
    <lineage>
        <taxon>Bacteria</taxon>
        <taxon>Pseudomonadati</taxon>
        <taxon>Pseudomonadota</taxon>
        <taxon>Alphaproteobacteria</taxon>
        <taxon>Rhodobacterales</taxon>
        <taxon>Paracoccaceae</taxon>
        <taxon>Pseudotabrizicola</taxon>
    </lineage>
</organism>
<name>A0ABY2KNI7_9RHOB</name>
<proteinExistence type="predicted"/>
<comment type="caution">
    <text evidence="1">The sequence shown here is derived from an EMBL/GenBank/DDBJ whole genome shotgun (WGS) entry which is preliminary data.</text>
</comment>
<reference evidence="1 2" key="1">
    <citation type="submission" date="2018-11" db="EMBL/GenBank/DDBJ databases">
        <title>Tabrizicola sp. isolated from sediment of alpine lake.</title>
        <authorList>
            <person name="Liu Z."/>
        </authorList>
    </citation>
    <scope>NUCLEOTIDE SEQUENCE [LARGE SCALE GENOMIC DNA]</scope>
    <source>
        <strain evidence="1 2">DRYC-M-16</strain>
    </source>
</reference>
<protein>
    <submittedName>
        <fullName evidence="1">Acetolactate synthase</fullName>
    </submittedName>
</protein>
<dbReference type="EMBL" id="RPEM01000003">
    <property type="protein sequence ID" value="TGD44168.1"/>
    <property type="molecule type" value="Genomic_DNA"/>
</dbReference>
<accession>A0ABY2KNI7</accession>
<keyword evidence="2" id="KW-1185">Reference proteome</keyword>
<dbReference type="Pfam" id="PF20107">
    <property type="entry name" value="DUF6497"/>
    <property type="match status" value="1"/>
</dbReference>